<dbReference type="SMART" id="SM00796">
    <property type="entry name" value="AHS1"/>
    <property type="match status" value="1"/>
</dbReference>
<reference evidence="5 6" key="1">
    <citation type="journal article" date="2014" name="Int. J. Syst. Evol. Microbiol.">
        <title>Complete genome sequence of Corynebacterium casei LMG S-19264T (=DSM 44701T), isolated from a smear-ripened cheese.</title>
        <authorList>
            <consortium name="US DOE Joint Genome Institute (JGI-PGF)"/>
            <person name="Walter F."/>
            <person name="Albersmeier A."/>
            <person name="Kalinowski J."/>
            <person name="Ruckert C."/>
        </authorList>
    </citation>
    <scope>NUCLEOTIDE SEQUENCE [LARGE SCALE GENOMIC DNA]</scope>
    <source>
        <strain evidence="5 6">IBRC-M 10912</strain>
    </source>
</reference>
<dbReference type="Gene3D" id="3.30.1360.40">
    <property type="match status" value="1"/>
</dbReference>
<dbReference type="GO" id="GO:0005524">
    <property type="term" value="F:ATP binding"/>
    <property type="evidence" value="ECO:0007669"/>
    <property type="project" value="UniProtKB-KW"/>
</dbReference>
<dbReference type="RefSeq" id="WP_246975292.1">
    <property type="nucleotide sequence ID" value="NZ_CP095398.1"/>
</dbReference>
<dbReference type="PANTHER" id="PTHR34698">
    <property type="entry name" value="5-OXOPROLINASE SUBUNIT B"/>
    <property type="match status" value="1"/>
</dbReference>
<evidence type="ECO:0000313" key="6">
    <source>
        <dbReference type="Proteomes" id="UP001595821"/>
    </source>
</evidence>
<evidence type="ECO:0000256" key="2">
    <source>
        <dbReference type="ARBA" id="ARBA00022801"/>
    </source>
</evidence>
<dbReference type="Proteomes" id="UP001595821">
    <property type="component" value="Unassembled WGS sequence"/>
</dbReference>
<sequence length="301" mass="34391">MTGERIERTDLPEPRYEFGGDDHVFVELDEAMSFDANFQAMAITQQIRDRDLEGVTEICPANASYMVRFDPDVIHPETMVDELKEIAAETDISEYSWETRIVEVPVLFDDPWTHETLMNFRDRHQDPDATDLEYSARINGFDSVEAFLDAFVGAPHMVTMVGFVPGLPWCFQMVPKSEQMEVPKYVQPRTDTPSRAVGFGGAFSVVYPVQGAGGYQLYGRTPIEVLDIDQELPAFEDSMVFPNPGDILTYRRIDREEYDAIREEVEAGTYEYTIEDVEFTPEEFFEAPHEYNERLMGVLAG</sequence>
<proteinExistence type="predicted"/>
<dbReference type="InterPro" id="IPR003833">
    <property type="entry name" value="CT_C_D"/>
</dbReference>
<dbReference type="GO" id="GO:0016787">
    <property type="term" value="F:hydrolase activity"/>
    <property type="evidence" value="ECO:0007669"/>
    <property type="project" value="UniProtKB-KW"/>
</dbReference>
<keyword evidence="3" id="KW-0067">ATP-binding</keyword>
<dbReference type="PANTHER" id="PTHR34698:SF2">
    <property type="entry name" value="5-OXOPROLINASE SUBUNIT B"/>
    <property type="match status" value="1"/>
</dbReference>
<name>A0ABD5P1U2_9EURY</name>
<dbReference type="InterPro" id="IPR029000">
    <property type="entry name" value="Cyclophilin-like_dom_sf"/>
</dbReference>
<evidence type="ECO:0000313" key="5">
    <source>
        <dbReference type="EMBL" id="MFC4248004.1"/>
    </source>
</evidence>
<dbReference type="AlphaFoldDB" id="A0ABD5P1U2"/>
<dbReference type="SUPFAM" id="SSF160467">
    <property type="entry name" value="PH0987 N-terminal domain-like"/>
    <property type="match status" value="1"/>
</dbReference>
<feature type="domain" description="Carboxyltransferase" evidence="4">
    <location>
        <begin position="14"/>
        <end position="236"/>
    </location>
</feature>
<gene>
    <name evidence="5" type="ORF">ACFOZ7_13810</name>
</gene>
<dbReference type="Gene3D" id="2.40.100.10">
    <property type="entry name" value="Cyclophilin-like"/>
    <property type="match status" value="1"/>
</dbReference>
<comment type="caution">
    <text evidence="5">The sequence shown here is derived from an EMBL/GenBank/DDBJ whole genome shotgun (WGS) entry which is preliminary data.</text>
</comment>
<evidence type="ECO:0000256" key="3">
    <source>
        <dbReference type="ARBA" id="ARBA00022840"/>
    </source>
</evidence>
<dbReference type="SUPFAM" id="SSF50891">
    <property type="entry name" value="Cyclophilin-like"/>
    <property type="match status" value="1"/>
</dbReference>
<protein>
    <submittedName>
        <fullName evidence="5">Allophanate hydrolase subunit 1</fullName>
    </submittedName>
</protein>
<dbReference type="Pfam" id="PF02682">
    <property type="entry name" value="CT_C_D"/>
    <property type="match status" value="1"/>
</dbReference>
<accession>A0ABD5P1U2</accession>
<keyword evidence="2 5" id="KW-0378">Hydrolase</keyword>
<evidence type="ECO:0000256" key="1">
    <source>
        <dbReference type="ARBA" id="ARBA00022741"/>
    </source>
</evidence>
<dbReference type="EMBL" id="JBHSDJ010000110">
    <property type="protein sequence ID" value="MFC4248004.1"/>
    <property type="molecule type" value="Genomic_DNA"/>
</dbReference>
<evidence type="ECO:0000259" key="4">
    <source>
        <dbReference type="SMART" id="SM00796"/>
    </source>
</evidence>
<keyword evidence="1" id="KW-0547">Nucleotide-binding</keyword>
<dbReference type="InterPro" id="IPR010016">
    <property type="entry name" value="PxpB"/>
</dbReference>
<organism evidence="5 6">
    <name type="scientific">Natribaculum luteum</name>
    <dbReference type="NCBI Taxonomy" id="1586232"/>
    <lineage>
        <taxon>Archaea</taxon>
        <taxon>Methanobacteriati</taxon>
        <taxon>Methanobacteriota</taxon>
        <taxon>Stenosarchaea group</taxon>
        <taxon>Halobacteria</taxon>
        <taxon>Halobacteriales</taxon>
        <taxon>Natrialbaceae</taxon>
        <taxon>Natribaculum</taxon>
    </lineage>
</organism>
<dbReference type="GeneID" id="71856255"/>